<feature type="compositionally biased region" description="Basic and acidic residues" evidence="1">
    <location>
        <begin position="466"/>
        <end position="480"/>
    </location>
</feature>
<dbReference type="EMBL" id="QTKX01000001">
    <property type="protein sequence ID" value="MBS8263860.1"/>
    <property type="molecule type" value="Genomic_DNA"/>
</dbReference>
<gene>
    <name evidence="2" type="ORF">DYI25_05335</name>
</gene>
<evidence type="ECO:0000313" key="2">
    <source>
        <dbReference type="EMBL" id="MBS8263860.1"/>
    </source>
</evidence>
<evidence type="ECO:0000256" key="1">
    <source>
        <dbReference type="SAM" id="MobiDB-lite"/>
    </source>
</evidence>
<evidence type="ECO:0000313" key="3">
    <source>
        <dbReference type="Proteomes" id="UP000761411"/>
    </source>
</evidence>
<proteinExistence type="predicted"/>
<feature type="compositionally biased region" description="Gly residues" evidence="1">
    <location>
        <begin position="499"/>
        <end position="519"/>
    </location>
</feature>
<comment type="caution">
    <text evidence="2">The sequence shown here is derived from an EMBL/GenBank/DDBJ whole genome shotgun (WGS) entry which is preliminary data.</text>
</comment>
<keyword evidence="3" id="KW-1185">Reference proteome</keyword>
<protein>
    <submittedName>
        <fullName evidence="2">Uncharacterized protein</fullName>
    </submittedName>
</protein>
<dbReference type="AlphaFoldDB" id="A0A944GWP2"/>
<feature type="compositionally biased region" description="Basic and acidic residues" evidence="1">
    <location>
        <begin position="523"/>
        <end position="538"/>
    </location>
</feature>
<sequence length="646" mass="72622">MNTYWNFPAATGGLINSINNAGLETFRGNALESLTREVCQNSLDAVKDTKSPVIVEFSQFQMNTNDFPEKEELVEVFHKCEATWSGRNKKSEDFIENALNLLGTDKINFLRISDFNTKGLEGARDGEIGSPWSSLVKEAGSSNKGESSGGSFGIGKSAPFLNSNLRTLFYSSNDITGYESYIGVANIMSFEKNENQITLGNGYFTHNEKSLAIPGSFQLDPQFIRKETGTDIYVSAFEPVGDWESEVKKSVLHNFFITIFQKKLVVRINDFEITHENLGQLIHDLESSEENEILKNYFNLLNSDKTIKLKYPAKQYKNGISFEEGEAELLLFKGEDLNRRVLMTRKTGMRLFEQKNISGSISFTGILMITGNHMNNIFKQMENPAHNEWAPERYEKDPKLAKKIYSDLRSYIRKTVNELFQEKITDSMDAVGLSDFLPNKNLLSDSGKNKTESLTSSIKSLVSKKKKEDPLKKTVTKGEQEQEIEEQLKGEFGITPTGDQGGNGTGQHSGGGDAGGGSTETGENNKLDENDSGDQDKKRERKPSKKPVQMQQRYACVDKNDGKYRFMVTPQKSLTSGRLVFKVMGEQSDYDLPIKKAATDNSEVLVEKYTANTIYLQSLKANKSFMLDVEIDYSDYCVMEVELYEN</sequence>
<dbReference type="RefSeq" id="WP_213367393.1">
    <property type="nucleotide sequence ID" value="NZ_QTKX01000001.1"/>
</dbReference>
<accession>A0A944GWP2</accession>
<dbReference type="Proteomes" id="UP000761411">
    <property type="component" value="Unassembled WGS sequence"/>
</dbReference>
<reference evidence="2 3" key="1">
    <citation type="journal article" date="2021" name="Microorganisms">
        <title>Bacterial Dimethylsulfoniopropionate Biosynthesis in the East China Sea.</title>
        <authorList>
            <person name="Liu J."/>
            <person name="Zhang Y."/>
            <person name="Liu J."/>
            <person name="Zhong H."/>
            <person name="Williams B.T."/>
            <person name="Zheng Y."/>
            <person name="Curson A.R.J."/>
            <person name="Sun C."/>
            <person name="Sun H."/>
            <person name="Song D."/>
            <person name="Wagner Mackenzie B."/>
            <person name="Bermejo Martinez A."/>
            <person name="Todd J.D."/>
            <person name="Zhang X.H."/>
        </authorList>
    </citation>
    <scope>NUCLEOTIDE SEQUENCE [LARGE SCALE GENOMIC DNA]</scope>
    <source>
        <strain evidence="2 3">ESS08</strain>
    </source>
</reference>
<feature type="region of interest" description="Disordered" evidence="1">
    <location>
        <begin position="459"/>
        <end position="551"/>
    </location>
</feature>
<organism evidence="2 3">
    <name type="scientific">Mesobacillus boroniphilus</name>
    <dbReference type="NCBI Taxonomy" id="308892"/>
    <lineage>
        <taxon>Bacteria</taxon>
        <taxon>Bacillati</taxon>
        <taxon>Bacillota</taxon>
        <taxon>Bacilli</taxon>
        <taxon>Bacillales</taxon>
        <taxon>Bacillaceae</taxon>
        <taxon>Mesobacillus</taxon>
    </lineage>
</organism>
<name>A0A944GWP2_9BACI</name>